<dbReference type="Pfam" id="PF00027">
    <property type="entry name" value="cNMP_binding"/>
    <property type="match status" value="1"/>
</dbReference>
<evidence type="ECO:0000256" key="2">
    <source>
        <dbReference type="ARBA" id="ARBA00023125"/>
    </source>
</evidence>
<evidence type="ECO:0000256" key="1">
    <source>
        <dbReference type="ARBA" id="ARBA00023015"/>
    </source>
</evidence>
<keyword evidence="2" id="KW-0238">DNA-binding</keyword>
<dbReference type="Gene3D" id="1.10.10.10">
    <property type="entry name" value="Winged helix-like DNA-binding domain superfamily/Winged helix DNA-binding domain"/>
    <property type="match status" value="1"/>
</dbReference>
<dbReference type="InterPro" id="IPR050397">
    <property type="entry name" value="Env_Response_Regulators"/>
</dbReference>
<dbReference type="InterPro" id="IPR014710">
    <property type="entry name" value="RmlC-like_jellyroll"/>
</dbReference>
<accession>A0A7G7GEC9</accession>
<dbReference type="PROSITE" id="PS50042">
    <property type="entry name" value="CNMP_BINDING_3"/>
    <property type="match status" value="1"/>
</dbReference>
<keyword evidence="3" id="KW-0804">Transcription</keyword>
<proteinExistence type="predicted"/>
<dbReference type="Gene3D" id="2.60.120.10">
    <property type="entry name" value="Jelly Rolls"/>
    <property type="match status" value="1"/>
</dbReference>
<protein>
    <submittedName>
        <fullName evidence="6">Crp/Fnr family transcriptional regulator</fullName>
    </submittedName>
</protein>
<dbReference type="EMBL" id="CP055156">
    <property type="protein sequence ID" value="QNF35513.1"/>
    <property type="molecule type" value="Genomic_DNA"/>
</dbReference>
<dbReference type="InterPro" id="IPR012318">
    <property type="entry name" value="HTH_CRP"/>
</dbReference>
<feature type="domain" description="Cyclic nucleotide-binding" evidence="4">
    <location>
        <begin position="12"/>
        <end position="78"/>
    </location>
</feature>
<organism evidence="6 7">
    <name type="scientific">Adhaeribacter swui</name>
    <dbReference type="NCBI Taxonomy" id="2086471"/>
    <lineage>
        <taxon>Bacteria</taxon>
        <taxon>Pseudomonadati</taxon>
        <taxon>Bacteroidota</taxon>
        <taxon>Cytophagia</taxon>
        <taxon>Cytophagales</taxon>
        <taxon>Hymenobacteraceae</taxon>
        <taxon>Adhaeribacter</taxon>
    </lineage>
</organism>
<dbReference type="PANTHER" id="PTHR24567">
    <property type="entry name" value="CRP FAMILY TRANSCRIPTIONAL REGULATORY PROTEIN"/>
    <property type="match status" value="1"/>
</dbReference>
<dbReference type="GO" id="GO:0005829">
    <property type="term" value="C:cytosol"/>
    <property type="evidence" value="ECO:0007669"/>
    <property type="project" value="TreeGrafter"/>
</dbReference>
<dbReference type="PROSITE" id="PS51063">
    <property type="entry name" value="HTH_CRP_2"/>
    <property type="match status" value="1"/>
</dbReference>
<dbReference type="InterPro" id="IPR036388">
    <property type="entry name" value="WH-like_DNA-bd_sf"/>
</dbReference>
<dbReference type="SUPFAM" id="SSF46785">
    <property type="entry name" value="Winged helix' DNA-binding domain"/>
    <property type="match status" value="1"/>
</dbReference>
<evidence type="ECO:0000259" key="5">
    <source>
        <dbReference type="PROSITE" id="PS51063"/>
    </source>
</evidence>
<dbReference type="InterPro" id="IPR018490">
    <property type="entry name" value="cNMP-bd_dom_sf"/>
</dbReference>
<evidence type="ECO:0000256" key="3">
    <source>
        <dbReference type="ARBA" id="ARBA00023163"/>
    </source>
</evidence>
<dbReference type="Pfam" id="PF13545">
    <property type="entry name" value="HTH_Crp_2"/>
    <property type="match status" value="1"/>
</dbReference>
<evidence type="ECO:0000313" key="6">
    <source>
        <dbReference type="EMBL" id="QNF35513.1"/>
    </source>
</evidence>
<dbReference type="SMART" id="SM00419">
    <property type="entry name" value="HTH_CRP"/>
    <property type="match status" value="1"/>
</dbReference>
<dbReference type="Proteomes" id="UP000515237">
    <property type="component" value="Chromosome"/>
</dbReference>
<dbReference type="RefSeq" id="WP_185272005.1">
    <property type="nucleotide sequence ID" value="NZ_CP055156.1"/>
</dbReference>
<dbReference type="InterPro" id="IPR036390">
    <property type="entry name" value="WH_DNA-bd_sf"/>
</dbReference>
<sequence length="215" mass="24976">MAQDTKEVIQQKFRHLEESLVTEISQESVIRQLDEGENVLQTGQFIRSTILVADGLLKVYREDEEGNDFLMYYLQPGDACALSMMCTVRNDQSGIMARAVVPTEVILIPAHLTESWLGKYKTWNHFVISSYRQRFEELLQTLDSVAFKALDERLLFYLKRYQKVQGNEVKLSHQQIAEELNSSREVISRLLKKLEQRGALQLHRNYIEIIKLPVT</sequence>
<evidence type="ECO:0000259" key="4">
    <source>
        <dbReference type="PROSITE" id="PS50042"/>
    </source>
</evidence>
<keyword evidence="1" id="KW-0805">Transcription regulation</keyword>
<dbReference type="GO" id="GO:0003700">
    <property type="term" value="F:DNA-binding transcription factor activity"/>
    <property type="evidence" value="ECO:0007669"/>
    <property type="project" value="TreeGrafter"/>
</dbReference>
<dbReference type="PRINTS" id="PR00034">
    <property type="entry name" value="HTHCRP"/>
</dbReference>
<dbReference type="InterPro" id="IPR000595">
    <property type="entry name" value="cNMP-bd_dom"/>
</dbReference>
<dbReference type="SUPFAM" id="SSF51206">
    <property type="entry name" value="cAMP-binding domain-like"/>
    <property type="match status" value="1"/>
</dbReference>
<reference evidence="6 7" key="1">
    <citation type="journal article" date="2018" name="Int. J. Syst. Evol. Microbiol.">
        <title>Adhaeribacter swui sp. nov., isolated from wet mud.</title>
        <authorList>
            <person name="Kim D.U."/>
            <person name="Kim K.W."/>
            <person name="Kang M.S."/>
            <person name="Kim J.Y."/>
            <person name="Jang J.H."/>
            <person name="Kim M.K."/>
        </authorList>
    </citation>
    <scope>NUCLEOTIDE SEQUENCE [LARGE SCALE GENOMIC DNA]</scope>
    <source>
        <strain evidence="6 7">KCTC 52873</strain>
    </source>
</reference>
<dbReference type="KEGG" id="aswu:HUW51_23420"/>
<dbReference type="GO" id="GO:0003677">
    <property type="term" value="F:DNA binding"/>
    <property type="evidence" value="ECO:0007669"/>
    <property type="project" value="UniProtKB-KW"/>
</dbReference>
<feature type="domain" description="HTH crp-type" evidence="5">
    <location>
        <begin position="148"/>
        <end position="213"/>
    </location>
</feature>
<keyword evidence="7" id="KW-1185">Reference proteome</keyword>
<dbReference type="PANTHER" id="PTHR24567:SF26">
    <property type="entry name" value="REGULATORY PROTEIN YEIL"/>
    <property type="match status" value="1"/>
</dbReference>
<dbReference type="CDD" id="cd00038">
    <property type="entry name" value="CAP_ED"/>
    <property type="match status" value="1"/>
</dbReference>
<name>A0A7G7GEC9_9BACT</name>
<evidence type="ECO:0000313" key="7">
    <source>
        <dbReference type="Proteomes" id="UP000515237"/>
    </source>
</evidence>
<dbReference type="AlphaFoldDB" id="A0A7G7GEC9"/>
<gene>
    <name evidence="6" type="ORF">HUW51_23420</name>
</gene>